<evidence type="ECO:0000256" key="12">
    <source>
        <dbReference type="ARBA" id="ARBA00023170"/>
    </source>
</evidence>
<keyword evidence="10 16" id="KW-0798">TonB box</keyword>
<evidence type="ECO:0000256" key="6">
    <source>
        <dbReference type="ARBA" id="ARBA00022692"/>
    </source>
</evidence>
<dbReference type="InterPro" id="IPR011662">
    <property type="entry name" value="Secretin/TonB_short_N"/>
</dbReference>
<dbReference type="GO" id="GO:0015891">
    <property type="term" value="P:siderophore transport"/>
    <property type="evidence" value="ECO:0007669"/>
    <property type="project" value="InterPro"/>
</dbReference>
<protein>
    <submittedName>
        <fullName evidence="19">TonB-dependent siderophore receptor</fullName>
    </submittedName>
</protein>
<comment type="subcellular location">
    <subcellularLocation>
        <location evidence="1 14">Cell outer membrane</location>
        <topology evidence="1 14">Multi-pass membrane protein</topology>
    </subcellularLocation>
</comment>
<dbReference type="InterPro" id="IPR039426">
    <property type="entry name" value="TonB-dep_rcpt-like"/>
</dbReference>
<dbReference type="PROSITE" id="PS01156">
    <property type="entry name" value="TONB_DEPENDENT_REC_2"/>
    <property type="match status" value="1"/>
</dbReference>
<dbReference type="EMBL" id="QJRG01000049">
    <property type="protein sequence ID" value="RWU18077.1"/>
    <property type="molecule type" value="Genomic_DNA"/>
</dbReference>
<sequence length="810" mass="86755">MSVVRRPRGESRLAIAIRTAALSLALVTASTSSWAAAPRQLDAIASQNYEIPPGPLGRALSSFAMQSGIALSFEPALTEGLHCAGLSGTYSGPDGVEQLLVGSGLELVERNDGSYTLARRVADSGDGLTLAATTIDANSLQGSALPDAFAGGQVARGGRVGMLGNKDVMDTPFSVTSYTAKTLADLQTVTVADALERDPSVRSTGQTGGIVDSFFIRGFPVGEGNLGELAFDGVYGVAPNYRVFTEYAERVEVLKGPGALMYGISPNSGVGGVINIVPKRALAEDLTRFTASYSADTQAGGHIDVSRRFGEEKQFGVRFNGSVQQGDTAIDNQERELDIGAIALDYQGERLRLNLDFISQKEQWDAASRPFTVAAGIDVPTAPNGRTNLSQDWGWSETSEQSALLGGEYDLNDAVTVFAHAGGGKADVKRMSDQVPRILNDAGDTSNIPGYYKFNVDRSTADIGLRALFETGPVSHTTTVMATRYQDELSRGINNGTDIRSNIYHPIDVPKQYINAPKVLRISESELSGVAITDTLSVLEDRAQLTLGVRRQSIESRNYSATGAVTSRYDDSATTPVVGVVVKPWEHVSLYYNYVEGLSKGDIAPATAANSGEAFAPYETKQHELGVKFEQGTFMTTLALFQIEKPSGELGAGNQFSVQAEQRNRGVELSMFGEVATGTRVMGGVTLLDGELTDSATRANRGNEPVGVPDVQANIWTEWDTPWLEGFTLTGGAIYTASQYVNQANTQELDAWTRIDAGARYVTRIEGRPTTFRATVQNVFDREYWSGVASYGAISPGYPRTLQLSATVDF</sequence>
<evidence type="ECO:0000256" key="5">
    <source>
        <dbReference type="ARBA" id="ARBA00022496"/>
    </source>
</evidence>
<dbReference type="GO" id="GO:0009279">
    <property type="term" value="C:cell outer membrane"/>
    <property type="evidence" value="ECO:0007669"/>
    <property type="project" value="UniProtKB-SubCell"/>
</dbReference>
<dbReference type="Proteomes" id="UP000288983">
    <property type="component" value="Unassembled WGS sequence"/>
</dbReference>
<feature type="signal peptide" evidence="17">
    <location>
        <begin position="1"/>
        <end position="35"/>
    </location>
</feature>
<dbReference type="InterPro" id="IPR010917">
    <property type="entry name" value="TonB_rcpt_CS"/>
</dbReference>
<dbReference type="GO" id="GO:0038023">
    <property type="term" value="F:signaling receptor activity"/>
    <property type="evidence" value="ECO:0007669"/>
    <property type="project" value="InterPro"/>
</dbReference>
<dbReference type="InterPro" id="IPR037066">
    <property type="entry name" value="Plug_dom_sf"/>
</dbReference>
<dbReference type="Gene3D" id="2.170.130.10">
    <property type="entry name" value="TonB-dependent receptor, plug domain"/>
    <property type="match status" value="1"/>
</dbReference>
<evidence type="ECO:0000256" key="10">
    <source>
        <dbReference type="ARBA" id="ARBA00023077"/>
    </source>
</evidence>
<evidence type="ECO:0000313" key="20">
    <source>
        <dbReference type="Proteomes" id="UP000288983"/>
    </source>
</evidence>
<dbReference type="Pfam" id="PF00593">
    <property type="entry name" value="TonB_dep_Rec_b-barrel"/>
    <property type="match status" value="1"/>
</dbReference>
<dbReference type="PANTHER" id="PTHR32552">
    <property type="entry name" value="FERRICHROME IRON RECEPTOR-RELATED"/>
    <property type="match status" value="1"/>
</dbReference>
<evidence type="ECO:0000256" key="8">
    <source>
        <dbReference type="ARBA" id="ARBA00023004"/>
    </source>
</evidence>
<keyword evidence="11 14" id="KW-0472">Membrane</keyword>
<evidence type="ECO:0000313" key="19">
    <source>
        <dbReference type="EMBL" id="RWU18077.1"/>
    </source>
</evidence>
<dbReference type="NCBIfam" id="TIGR01783">
    <property type="entry name" value="TonB-siderophor"/>
    <property type="match status" value="1"/>
</dbReference>
<evidence type="ECO:0000256" key="9">
    <source>
        <dbReference type="ARBA" id="ARBA00023065"/>
    </source>
</evidence>
<dbReference type="PROSITE" id="PS52016">
    <property type="entry name" value="TONB_DEPENDENT_REC_3"/>
    <property type="match status" value="1"/>
</dbReference>
<dbReference type="CDD" id="cd01347">
    <property type="entry name" value="ligand_gated_channel"/>
    <property type="match status" value="1"/>
</dbReference>
<evidence type="ECO:0000256" key="7">
    <source>
        <dbReference type="ARBA" id="ARBA00022729"/>
    </source>
</evidence>
<evidence type="ECO:0000256" key="17">
    <source>
        <dbReference type="SAM" id="SignalP"/>
    </source>
</evidence>
<keyword evidence="3 14" id="KW-0813">Transport</keyword>
<keyword evidence="8" id="KW-0408">Iron</keyword>
<keyword evidence="9" id="KW-0406">Ion transport</keyword>
<keyword evidence="7 17" id="KW-0732">Signal</keyword>
<dbReference type="Pfam" id="PF07715">
    <property type="entry name" value="Plug"/>
    <property type="match status" value="1"/>
</dbReference>
<dbReference type="SMART" id="SM00965">
    <property type="entry name" value="STN"/>
    <property type="match status" value="1"/>
</dbReference>
<keyword evidence="5" id="KW-0410">Iron transport</keyword>
<dbReference type="SUPFAM" id="SSF56935">
    <property type="entry name" value="Porins"/>
    <property type="match status" value="1"/>
</dbReference>
<dbReference type="PANTHER" id="PTHR32552:SF82">
    <property type="entry name" value="FCUA PROTEIN"/>
    <property type="match status" value="1"/>
</dbReference>
<evidence type="ECO:0000256" key="11">
    <source>
        <dbReference type="ARBA" id="ARBA00023136"/>
    </source>
</evidence>
<evidence type="ECO:0000256" key="1">
    <source>
        <dbReference type="ARBA" id="ARBA00004571"/>
    </source>
</evidence>
<organism evidence="19 20">
    <name type="scientific">Pseudomonas alkylphenolica</name>
    <dbReference type="NCBI Taxonomy" id="237609"/>
    <lineage>
        <taxon>Bacteria</taxon>
        <taxon>Pseudomonadati</taxon>
        <taxon>Pseudomonadota</taxon>
        <taxon>Gammaproteobacteria</taxon>
        <taxon>Pseudomonadales</taxon>
        <taxon>Pseudomonadaceae</taxon>
        <taxon>Pseudomonas</taxon>
    </lineage>
</organism>
<gene>
    <name evidence="19" type="ORF">DM813_25780</name>
</gene>
<dbReference type="AlphaFoldDB" id="A0A443ZGY8"/>
<dbReference type="Gene3D" id="2.40.170.20">
    <property type="entry name" value="TonB-dependent receptor, beta-barrel domain"/>
    <property type="match status" value="1"/>
</dbReference>
<keyword evidence="4 14" id="KW-1134">Transmembrane beta strand</keyword>
<dbReference type="RefSeq" id="WP_128326193.1">
    <property type="nucleotide sequence ID" value="NZ_QJRG01000049.1"/>
</dbReference>
<dbReference type="InterPro" id="IPR036942">
    <property type="entry name" value="Beta-barrel_TonB_sf"/>
</dbReference>
<reference evidence="19 20" key="1">
    <citation type="submission" date="2018-06" db="EMBL/GenBank/DDBJ databases">
        <title>Bacteria isolated from soil of Wuhan.</title>
        <authorList>
            <person name="Wei X."/>
            <person name="Chunhua H."/>
        </authorList>
    </citation>
    <scope>NUCLEOTIDE SEQUENCE [LARGE SCALE GENOMIC DNA]</scope>
    <source>
        <strain evidence="20">xwS2</strain>
    </source>
</reference>
<dbReference type="InterPro" id="IPR010105">
    <property type="entry name" value="TonB_sidphr_rcpt"/>
</dbReference>
<comment type="similarity">
    <text evidence="2 14 16">Belongs to the TonB-dependent receptor family.</text>
</comment>
<dbReference type="OrthoDB" id="8732650at2"/>
<name>A0A443ZGY8_9PSED</name>
<dbReference type="InterPro" id="IPR000531">
    <property type="entry name" value="Beta-barrel_TonB"/>
</dbReference>
<feature type="chain" id="PRO_5019441494" evidence="17">
    <location>
        <begin position="36"/>
        <end position="810"/>
    </location>
</feature>
<evidence type="ECO:0000256" key="16">
    <source>
        <dbReference type="RuleBase" id="RU003357"/>
    </source>
</evidence>
<keyword evidence="6 14" id="KW-0812">Transmembrane</keyword>
<comment type="caution">
    <text evidence="19">The sequence shown here is derived from an EMBL/GenBank/DDBJ whole genome shotgun (WGS) entry which is preliminary data.</text>
</comment>
<keyword evidence="13 14" id="KW-0998">Cell outer membrane</keyword>
<accession>A0A443ZGY8</accession>
<keyword evidence="12 19" id="KW-0675">Receptor</keyword>
<dbReference type="Gene3D" id="3.55.50.30">
    <property type="match status" value="1"/>
</dbReference>
<evidence type="ECO:0000256" key="14">
    <source>
        <dbReference type="PROSITE-ProRule" id="PRU01360"/>
    </source>
</evidence>
<feature type="short sequence motif" description="TonB C-terminal box" evidence="15">
    <location>
        <begin position="793"/>
        <end position="810"/>
    </location>
</feature>
<dbReference type="GO" id="GO:0015344">
    <property type="term" value="F:siderophore uptake transmembrane transporter activity"/>
    <property type="evidence" value="ECO:0007669"/>
    <property type="project" value="TreeGrafter"/>
</dbReference>
<evidence type="ECO:0000256" key="3">
    <source>
        <dbReference type="ARBA" id="ARBA00022448"/>
    </source>
</evidence>
<evidence type="ECO:0000256" key="4">
    <source>
        <dbReference type="ARBA" id="ARBA00022452"/>
    </source>
</evidence>
<evidence type="ECO:0000256" key="15">
    <source>
        <dbReference type="PROSITE-ProRule" id="PRU10144"/>
    </source>
</evidence>
<dbReference type="InterPro" id="IPR012910">
    <property type="entry name" value="Plug_dom"/>
</dbReference>
<proteinExistence type="inferred from homology"/>
<evidence type="ECO:0000259" key="18">
    <source>
        <dbReference type="SMART" id="SM00965"/>
    </source>
</evidence>
<evidence type="ECO:0000256" key="2">
    <source>
        <dbReference type="ARBA" id="ARBA00009810"/>
    </source>
</evidence>
<feature type="domain" description="Secretin/TonB short N-terminal" evidence="18">
    <location>
        <begin position="69"/>
        <end position="120"/>
    </location>
</feature>
<evidence type="ECO:0000256" key="13">
    <source>
        <dbReference type="ARBA" id="ARBA00023237"/>
    </source>
</evidence>